<reference evidence="2" key="1">
    <citation type="journal article" date="2020" name="Stud. Mycol.">
        <title>101 Dothideomycetes genomes: a test case for predicting lifestyles and emergence of pathogens.</title>
        <authorList>
            <person name="Haridas S."/>
            <person name="Albert R."/>
            <person name="Binder M."/>
            <person name="Bloem J."/>
            <person name="Labutti K."/>
            <person name="Salamov A."/>
            <person name="Andreopoulos B."/>
            <person name="Baker S."/>
            <person name="Barry K."/>
            <person name="Bills G."/>
            <person name="Bluhm B."/>
            <person name="Cannon C."/>
            <person name="Castanera R."/>
            <person name="Culley D."/>
            <person name="Daum C."/>
            <person name="Ezra D."/>
            <person name="Gonzalez J."/>
            <person name="Henrissat B."/>
            <person name="Kuo A."/>
            <person name="Liang C."/>
            <person name="Lipzen A."/>
            <person name="Lutzoni F."/>
            <person name="Magnuson J."/>
            <person name="Mondo S."/>
            <person name="Nolan M."/>
            <person name="Ohm R."/>
            <person name="Pangilinan J."/>
            <person name="Park H.-J."/>
            <person name="Ramirez L."/>
            <person name="Alfaro M."/>
            <person name="Sun H."/>
            <person name="Tritt A."/>
            <person name="Yoshinaga Y."/>
            <person name="Zwiers L.-H."/>
            <person name="Turgeon B."/>
            <person name="Goodwin S."/>
            <person name="Spatafora J."/>
            <person name="Crous P."/>
            <person name="Grigoriev I."/>
        </authorList>
    </citation>
    <scope>NUCLEOTIDE SEQUENCE</scope>
    <source>
        <strain evidence="2">CBS 122367</strain>
    </source>
</reference>
<gene>
    <name evidence="2" type="ORF">K458DRAFT_396941</name>
</gene>
<feature type="region of interest" description="Disordered" evidence="1">
    <location>
        <begin position="1326"/>
        <end position="1362"/>
    </location>
</feature>
<feature type="region of interest" description="Disordered" evidence="1">
    <location>
        <begin position="1"/>
        <end position="209"/>
    </location>
</feature>
<evidence type="ECO:0000313" key="2">
    <source>
        <dbReference type="EMBL" id="KAF2676504.1"/>
    </source>
</evidence>
<feature type="compositionally biased region" description="Polar residues" evidence="1">
    <location>
        <begin position="138"/>
        <end position="170"/>
    </location>
</feature>
<name>A0A6G1IE50_9PLEO</name>
<feature type="compositionally biased region" description="Basic and acidic residues" evidence="1">
    <location>
        <begin position="1049"/>
        <end position="1062"/>
    </location>
</feature>
<dbReference type="OrthoDB" id="194139at2759"/>
<protein>
    <submittedName>
        <fullName evidence="2">Uncharacterized protein</fullName>
    </submittedName>
</protein>
<feature type="compositionally biased region" description="Basic and acidic residues" evidence="1">
    <location>
        <begin position="290"/>
        <end position="302"/>
    </location>
</feature>
<dbReference type="Proteomes" id="UP000799291">
    <property type="component" value="Unassembled WGS sequence"/>
</dbReference>
<feature type="compositionally biased region" description="Polar residues" evidence="1">
    <location>
        <begin position="1018"/>
        <end position="1031"/>
    </location>
</feature>
<feature type="compositionally biased region" description="Polar residues" evidence="1">
    <location>
        <begin position="1179"/>
        <end position="1194"/>
    </location>
</feature>
<dbReference type="EMBL" id="MU005634">
    <property type="protein sequence ID" value="KAF2676504.1"/>
    <property type="molecule type" value="Genomic_DNA"/>
</dbReference>
<keyword evidence="3" id="KW-1185">Reference proteome</keyword>
<feature type="region of interest" description="Disordered" evidence="1">
    <location>
        <begin position="893"/>
        <end position="958"/>
    </location>
</feature>
<organism evidence="2 3">
    <name type="scientific">Lentithecium fluviatile CBS 122367</name>
    <dbReference type="NCBI Taxonomy" id="1168545"/>
    <lineage>
        <taxon>Eukaryota</taxon>
        <taxon>Fungi</taxon>
        <taxon>Dikarya</taxon>
        <taxon>Ascomycota</taxon>
        <taxon>Pezizomycotina</taxon>
        <taxon>Dothideomycetes</taxon>
        <taxon>Pleosporomycetidae</taxon>
        <taxon>Pleosporales</taxon>
        <taxon>Massarineae</taxon>
        <taxon>Lentitheciaceae</taxon>
        <taxon>Lentithecium</taxon>
    </lineage>
</organism>
<feature type="compositionally biased region" description="Basic residues" evidence="1">
    <location>
        <begin position="267"/>
        <end position="277"/>
    </location>
</feature>
<feature type="region of interest" description="Disordered" evidence="1">
    <location>
        <begin position="995"/>
        <end position="1093"/>
    </location>
</feature>
<accession>A0A6G1IE50</accession>
<evidence type="ECO:0000313" key="3">
    <source>
        <dbReference type="Proteomes" id="UP000799291"/>
    </source>
</evidence>
<feature type="compositionally biased region" description="Polar residues" evidence="1">
    <location>
        <begin position="598"/>
        <end position="608"/>
    </location>
</feature>
<feature type="region of interest" description="Disordered" evidence="1">
    <location>
        <begin position="259"/>
        <end position="321"/>
    </location>
</feature>
<feature type="region of interest" description="Disordered" evidence="1">
    <location>
        <begin position="1112"/>
        <end position="1205"/>
    </location>
</feature>
<feature type="compositionally biased region" description="Basic and acidic residues" evidence="1">
    <location>
        <begin position="52"/>
        <end position="71"/>
    </location>
</feature>
<feature type="compositionally biased region" description="Polar residues" evidence="1">
    <location>
        <begin position="417"/>
        <end position="437"/>
    </location>
</feature>
<feature type="compositionally biased region" description="Polar residues" evidence="1">
    <location>
        <begin position="660"/>
        <end position="674"/>
    </location>
</feature>
<sequence>MLARGSSDAGSRLRRSKSTSTVQWYPPPVPDPLDPEVAQRHALAAATTAFARSREHDTAGHTKNRGSELSRTKSTSSRKSLASQGSHFPPRESSFRSSNPQRTGQLSSAQRQSRGPTMTTEKFPSFYPTPGSDRPLSAQPSITFGENVRPNSQPKPHRQSAASSVTSQQIRKARSMYYASSVQTGSPIARPPAKYLTTPPPMSFSPAPEVSPALLQARAIAPSPLASPQLPVTVGPGETIDKARDKYLQGFQQRQVKHKPSLFLAPFKKRQDRKKKERPTSAGFLSLSSENRRTPNDGRTESLDDFGMPKQHKKEKRSFSNSLKDKFKKVFRRTSNNSATLPVQQIEASRDYFSYQSAQRELALRTDRNFDIPSPDDDTLLRARSRTPTLERPSSPFVRPGSRGSNKSKGSNRSLHSETNATHLSSRVTSWSDSSAGNTLTQRDVKRLTIIHEAKDSIGSEADRSIFASSPRRKSLPVPSLAAFRDPMPMESLMEEGNSPIDPKRVFSALMKEIDAPRTMQALTSAPGSSPSAVSDVFESSATKELHIPAGREPLPPASRDARTSISSDQRPPSRKRPNTATSKTSSIKSFGRALKSTIRTVTPTEARSSPGPDLTNSVRGPVRIPRPKSAESKGTSSEPEERNDGGTFGSINFRMHSGSRPTTQDSHVPKISTPTPEQIEKRVAKAKDRWKTPLDVGHIPVVDRPHNRTLSGADIVSTRTPKSAVAIPSMAELEGDSPTDVNQQITPIHLSANAHRTKPLLSPLSPSVYSRNTDGMSILPNDSVMSFDGANDSYTAHEGGSAVIITSQAVKSYTIGTPSPRRGTASNRSSRDWKAWLSHEVSELDANSEGDYSFQGNYTPTIRPYSPPMRHHREYTQIEEDDTATVMVRESMDTVTPKQESAVEESPVRQSVEHDRPATTELSQESVPESPPAPNETPTMPIPVRETSPPPLPNLVPRKQRLSSLSSAFSLGSAASTSSNSTPKSARMNDRFPFIKSHRSSSSHSSKLRRTSRTPTEHSSGASSLKSKATPSPKVYSDFSIPKAGHNSKYEPNARSKRGEEVVNNNKGNWKGCQKENVTPPTQIRRPEPVRTETALSLPITVARPKSMLPLSSAALDRSPSTLSQYTTTAEDGKHNANQGQGTSPERSPQRQRLKVKMQPISPRKLTARPKSAFDLRSVNSQQGSATQANSNSPKKKQAAPIKRSMDPIAKHQFSKQTSSRISTTATNLDTEALRMLLESPWAVSGAPASPQTSLDLAEAVRPKVKVMHSSSTLALNKEPSPGLEERIIDSILVCEEKATSVKSGIEGNGRSTPGQRMAERFLRERSAPRGSGAGSPVDMIDEGSVVGGRGLEREDTPAFL</sequence>
<evidence type="ECO:0000256" key="1">
    <source>
        <dbReference type="SAM" id="MobiDB-lite"/>
    </source>
</evidence>
<proteinExistence type="predicted"/>
<feature type="region of interest" description="Disordered" evidence="1">
    <location>
        <begin position="366"/>
        <end position="437"/>
    </location>
</feature>
<feature type="compositionally biased region" description="Polar residues" evidence="1">
    <location>
        <begin position="1120"/>
        <end position="1148"/>
    </location>
</feature>
<feature type="region of interest" description="Disordered" evidence="1">
    <location>
        <begin position="546"/>
        <end position="674"/>
    </location>
</feature>
<feature type="compositionally biased region" description="Low complexity" evidence="1">
    <location>
        <begin position="401"/>
        <end position="414"/>
    </location>
</feature>
<feature type="compositionally biased region" description="Polar residues" evidence="1">
    <location>
        <begin position="579"/>
        <end position="589"/>
    </location>
</feature>
<feature type="compositionally biased region" description="Basic and acidic residues" evidence="1">
    <location>
        <begin position="1352"/>
        <end position="1362"/>
    </location>
</feature>
<feature type="compositionally biased region" description="Basic residues" evidence="1">
    <location>
        <begin position="997"/>
        <end position="1013"/>
    </location>
</feature>
<feature type="region of interest" description="Disordered" evidence="1">
    <location>
        <begin position="970"/>
        <end position="989"/>
    </location>
</feature>
<feature type="compositionally biased region" description="Low complexity" evidence="1">
    <location>
        <begin position="970"/>
        <end position="982"/>
    </location>
</feature>
<feature type="compositionally biased region" description="Low complexity" evidence="1">
    <location>
        <begin position="42"/>
        <end position="51"/>
    </location>
</feature>
<feature type="compositionally biased region" description="Polar residues" evidence="1">
    <location>
        <begin position="95"/>
        <end position="122"/>
    </location>
</feature>
<feature type="compositionally biased region" description="Low complexity" evidence="1">
    <location>
        <begin position="72"/>
        <end position="83"/>
    </location>
</feature>